<name>A0ABQ8SH09_PERAM</name>
<proteinExistence type="predicted"/>
<sequence>MEETRIRDDLDTLAAHCRVKREVHLRKYIVFVLQYLLLKNSETDQQDKKKLARSLAKKEEPTEGCNGRNGEREKSSGQKKISGDNIKIQYLDRMQRLRGRRKIEKLENAGFIVKGILWAETSHPWFLSEPPVTNSEFKDVAPGVALPPKPTIARWRTWISAVVYYTSNFASLSMMVSVLEDEESSITAANNKKLLGSTEVKNDVTFIAAELSFLPEVVILLQEREQFLWKSLKIM</sequence>
<protein>
    <submittedName>
        <fullName evidence="2">Uncharacterized protein</fullName>
    </submittedName>
</protein>
<comment type="caution">
    <text evidence="2">The sequence shown here is derived from an EMBL/GenBank/DDBJ whole genome shotgun (WGS) entry which is preliminary data.</text>
</comment>
<evidence type="ECO:0000313" key="2">
    <source>
        <dbReference type="EMBL" id="KAJ4433323.1"/>
    </source>
</evidence>
<accession>A0ABQ8SH09</accession>
<reference evidence="2 3" key="1">
    <citation type="journal article" date="2022" name="Allergy">
        <title>Genome assembly and annotation of Periplaneta americana reveal a comprehensive cockroach allergen profile.</title>
        <authorList>
            <person name="Wang L."/>
            <person name="Xiong Q."/>
            <person name="Saelim N."/>
            <person name="Wang L."/>
            <person name="Nong W."/>
            <person name="Wan A.T."/>
            <person name="Shi M."/>
            <person name="Liu X."/>
            <person name="Cao Q."/>
            <person name="Hui J.H.L."/>
            <person name="Sookrung N."/>
            <person name="Leung T.F."/>
            <person name="Tungtrongchitr A."/>
            <person name="Tsui S.K.W."/>
        </authorList>
    </citation>
    <scope>NUCLEOTIDE SEQUENCE [LARGE SCALE GENOMIC DNA]</scope>
    <source>
        <strain evidence="2">PWHHKU_190912</strain>
    </source>
</reference>
<dbReference type="EMBL" id="JAJSOF020000027">
    <property type="protein sequence ID" value="KAJ4433323.1"/>
    <property type="molecule type" value="Genomic_DNA"/>
</dbReference>
<dbReference type="Proteomes" id="UP001148838">
    <property type="component" value="Unassembled WGS sequence"/>
</dbReference>
<gene>
    <name evidence="2" type="ORF">ANN_15582</name>
</gene>
<evidence type="ECO:0000256" key="1">
    <source>
        <dbReference type="SAM" id="MobiDB-lite"/>
    </source>
</evidence>
<evidence type="ECO:0000313" key="3">
    <source>
        <dbReference type="Proteomes" id="UP001148838"/>
    </source>
</evidence>
<keyword evidence="3" id="KW-1185">Reference proteome</keyword>
<feature type="region of interest" description="Disordered" evidence="1">
    <location>
        <begin position="47"/>
        <end position="80"/>
    </location>
</feature>
<organism evidence="2 3">
    <name type="scientific">Periplaneta americana</name>
    <name type="common">American cockroach</name>
    <name type="synonym">Blatta americana</name>
    <dbReference type="NCBI Taxonomy" id="6978"/>
    <lineage>
        <taxon>Eukaryota</taxon>
        <taxon>Metazoa</taxon>
        <taxon>Ecdysozoa</taxon>
        <taxon>Arthropoda</taxon>
        <taxon>Hexapoda</taxon>
        <taxon>Insecta</taxon>
        <taxon>Pterygota</taxon>
        <taxon>Neoptera</taxon>
        <taxon>Polyneoptera</taxon>
        <taxon>Dictyoptera</taxon>
        <taxon>Blattodea</taxon>
        <taxon>Blattoidea</taxon>
        <taxon>Blattidae</taxon>
        <taxon>Blattinae</taxon>
        <taxon>Periplaneta</taxon>
    </lineage>
</organism>